<dbReference type="EMBL" id="CADCTC010000040">
    <property type="protein sequence ID" value="CAA9223869.1"/>
    <property type="molecule type" value="Genomic_DNA"/>
</dbReference>
<evidence type="ECO:0008006" key="2">
    <source>
        <dbReference type="Google" id="ProtNLM"/>
    </source>
</evidence>
<accession>A0A6J4HGL3</accession>
<evidence type="ECO:0000313" key="1">
    <source>
        <dbReference type="EMBL" id="CAA9223869.1"/>
    </source>
</evidence>
<dbReference type="Gene3D" id="3.40.50.1820">
    <property type="entry name" value="alpha/beta hydrolase"/>
    <property type="match status" value="1"/>
</dbReference>
<sequence length="354" mass="38990">MSCLSSAIFDAVDCTCPPRGHRTVRFFTAKLAGQERYAPRDIPTLPDQSLWCSPTGQLHRDRPHSRTVFDLNRDFLAARRRPAPTSADDVRSRLAAALAWPAAPMDHPIRPRYFPETKGNGFTAQRFFFFSEPNVAVAGTMLRPDKPAQDSPTWLVVLPDGTTSDDTALHAAGVPELLRQGHPVCLFDVRGRGAVQSHPTQGRPTSPLGFEAYNTYLEMLFDTSTISSRAFDVARAAEFLLQREAPSRKLALRAHGDAALWSYLAAALDERYGEVRLTGMLPSWSQIVETRLYDPRAITAACVIPGVLQHFDLPDLQGCFSRRALSISDPLRVEALPQDLPLSAAAAGTSALRR</sequence>
<dbReference type="SUPFAM" id="SSF53474">
    <property type="entry name" value="alpha/beta-Hydrolases"/>
    <property type="match status" value="1"/>
</dbReference>
<dbReference type="AlphaFoldDB" id="A0A6J4HGL3"/>
<reference evidence="1" key="1">
    <citation type="submission" date="2020-02" db="EMBL/GenBank/DDBJ databases">
        <authorList>
            <person name="Meier V. D."/>
        </authorList>
    </citation>
    <scope>NUCLEOTIDE SEQUENCE</scope>
    <source>
        <strain evidence="1">AVDCRST_MAG77</strain>
    </source>
</reference>
<dbReference type="InterPro" id="IPR029058">
    <property type="entry name" value="AB_hydrolase_fold"/>
</dbReference>
<gene>
    <name evidence="1" type="ORF">AVDCRST_MAG77-620</name>
</gene>
<protein>
    <recommendedName>
        <fullName evidence="2">Acetyl xylan esterase domain-containing protein</fullName>
    </recommendedName>
</protein>
<proteinExistence type="predicted"/>
<name>A0A6J4HGL3_9CHLR</name>
<organism evidence="1">
    <name type="scientific">uncultured Chloroflexota bacterium</name>
    <dbReference type="NCBI Taxonomy" id="166587"/>
    <lineage>
        <taxon>Bacteria</taxon>
        <taxon>Bacillati</taxon>
        <taxon>Chloroflexota</taxon>
        <taxon>environmental samples</taxon>
    </lineage>
</organism>